<dbReference type="EMBL" id="BAAARJ010000010">
    <property type="protein sequence ID" value="GAA2617511.1"/>
    <property type="molecule type" value="Genomic_DNA"/>
</dbReference>
<gene>
    <name evidence="2" type="ORF">GCM10009863_34270</name>
</gene>
<organism evidence="2 3">
    <name type="scientific">Streptomyces axinellae</name>
    <dbReference type="NCBI Taxonomy" id="552788"/>
    <lineage>
        <taxon>Bacteria</taxon>
        <taxon>Bacillati</taxon>
        <taxon>Actinomycetota</taxon>
        <taxon>Actinomycetes</taxon>
        <taxon>Kitasatosporales</taxon>
        <taxon>Streptomycetaceae</taxon>
        <taxon>Streptomyces</taxon>
    </lineage>
</organism>
<keyword evidence="1" id="KW-0812">Transmembrane</keyword>
<protein>
    <recommendedName>
        <fullName evidence="4">Integral membrane protein</fullName>
    </recommendedName>
</protein>
<keyword evidence="1" id="KW-1133">Transmembrane helix</keyword>
<evidence type="ECO:0000313" key="2">
    <source>
        <dbReference type="EMBL" id="GAA2617511.1"/>
    </source>
</evidence>
<evidence type="ECO:0000313" key="3">
    <source>
        <dbReference type="Proteomes" id="UP001501447"/>
    </source>
</evidence>
<keyword evidence="3" id="KW-1185">Reference proteome</keyword>
<keyword evidence="1" id="KW-0472">Membrane</keyword>
<feature type="transmembrane region" description="Helical" evidence="1">
    <location>
        <begin position="55"/>
        <end position="72"/>
    </location>
</feature>
<sequence>MIAVVADVAALVIGLWILLILLDANRTNDFVDFVHSLAGWLAGWSRDMFTVDPDWWRVMLNYGIAAVVYLLIGNTAARAVRRF</sequence>
<dbReference type="Proteomes" id="UP001501447">
    <property type="component" value="Unassembled WGS sequence"/>
</dbReference>
<accession>A0ABN3Q5A9</accession>
<comment type="caution">
    <text evidence="2">The sequence shown here is derived from an EMBL/GenBank/DDBJ whole genome shotgun (WGS) entry which is preliminary data.</text>
</comment>
<reference evidence="2 3" key="1">
    <citation type="journal article" date="2019" name="Int. J. Syst. Evol. Microbiol.">
        <title>The Global Catalogue of Microorganisms (GCM) 10K type strain sequencing project: providing services to taxonomists for standard genome sequencing and annotation.</title>
        <authorList>
            <consortium name="The Broad Institute Genomics Platform"/>
            <consortium name="The Broad Institute Genome Sequencing Center for Infectious Disease"/>
            <person name="Wu L."/>
            <person name="Ma J."/>
        </authorList>
    </citation>
    <scope>NUCLEOTIDE SEQUENCE [LARGE SCALE GENOMIC DNA]</scope>
    <source>
        <strain evidence="2 3">JCM 16373</strain>
    </source>
</reference>
<name>A0ABN3Q5A9_9ACTN</name>
<evidence type="ECO:0008006" key="4">
    <source>
        <dbReference type="Google" id="ProtNLM"/>
    </source>
</evidence>
<evidence type="ECO:0000256" key="1">
    <source>
        <dbReference type="SAM" id="Phobius"/>
    </source>
</evidence>
<proteinExistence type="predicted"/>